<name>A0A0A7RRQ9_9DELA</name>
<keyword evidence="1" id="KW-0472">Membrane</keyword>
<protein>
    <submittedName>
        <fullName evidence="2">RorfII</fullName>
    </submittedName>
</protein>
<organism evidence="2">
    <name type="scientific">Simian T-lymphotropic virus 3</name>
    <dbReference type="NCBI Taxonomy" id="39101"/>
    <lineage>
        <taxon>Viruses</taxon>
        <taxon>Riboviria</taxon>
        <taxon>Pararnavirae</taxon>
        <taxon>Artverviricota</taxon>
        <taxon>Revtraviricetes</taxon>
        <taxon>Ortervirales</taxon>
        <taxon>Retroviridae</taxon>
        <taxon>Orthoretrovirinae</taxon>
        <taxon>Deltaretrovirus</taxon>
        <taxon>Deltaretrovirus priTlym3</taxon>
        <taxon>Primate T-lymphotropic virus 3</taxon>
    </lineage>
</organism>
<proteinExistence type="evidence at transcript level"/>
<evidence type="ECO:0000256" key="1">
    <source>
        <dbReference type="SAM" id="Phobius"/>
    </source>
</evidence>
<keyword evidence="1" id="KW-0812">Transmembrane</keyword>
<sequence>MPKTRKQRSRRPKNQRPSTPWLFAAPLPALLLLFSFSPITQQLLLLLGKVIQPTLPIIRVLTTRS</sequence>
<reference evidence="2" key="1">
    <citation type="journal article" date="2015" name="J. Virol.">
        <title>Discovery and characterization of auxiliary proteins encoded by type 3 simian T-cell lymphotropic viruses.</title>
        <authorList>
            <person name="Turpin J."/>
            <person name="Journo C."/>
            <person name="Ko N.L."/>
            <person name="Sinet F."/>
            <person name="Carpentier A."/>
            <person name="Galioot A."/>
            <person name="Edwards D."/>
            <person name="Vandamme A.M."/>
            <person name="Gazzolo L."/>
            <person name="Duc Dodon M."/>
            <person name="Gessain A."/>
            <person name="Kashanchi F."/>
            <person name="Balansard I."/>
            <person name="Lacoste R."/>
            <person name="Mahieux R."/>
        </authorList>
    </citation>
    <scope>NUCLEOTIDE SEQUENCE</scope>
    <source>
        <strain evidence="2">PPA-F3</strain>
    </source>
</reference>
<feature type="transmembrane region" description="Helical" evidence="1">
    <location>
        <begin position="21"/>
        <end position="39"/>
    </location>
</feature>
<accession>A0A0A7RRQ9</accession>
<keyword evidence="1" id="KW-1133">Transmembrane helix</keyword>
<evidence type="ECO:0000313" key="2">
    <source>
        <dbReference type="EMBL" id="AJA37953.1"/>
    </source>
</evidence>
<dbReference type="EMBL" id="KP187848">
    <property type="protein sequence ID" value="AJA37953.1"/>
    <property type="molecule type" value="mRNA"/>
</dbReference>